<proteinExistence type="predicted"/>
<keyword evidence="1" id="KW-1133">Transmembrane helix</keyword>
<dbReference type="Proteomes" id="UP001195914">
    <property type="component" value="Unassembled WGS sequence"/>
</dbReference>
<evidence type="ECO:0000313" key="2">
    <source>
        <dbReference type="EMBL" id="KAK1937269.1"/>
    </source>
</evidence>
<feature type="transmembrane region" description="Helical" evidence="1">
    <location>
        <begin position="38"/>
        <end position="62"/>
    </location>
</feature>
<reference evidence="2" key="1">
    <citation type="journal article" date="2014" name="Nucleic Acids Res.">
        <title>The evolutionary dynamics of variant antigen genes in Babesia reveal a history of genomic innovation underlying host-parasite interaction.</title>
        <authorList>
            <person name="Jackson A.P."/>
            <person name="Otto T.D."/>
            <person name="Darby A."/>
            <person name="Ramaprasad A."/>
            <person name="Xia D."/>
            <person name="Echaide I.E."/>
            <person name="Farber M."/>
            <person name="Gahlot S."/>
            <person name="Gamble J."/>
            <person name="Gupta D."/>
            <person name="Gupta Y."/>
            <person name="Jackson L."/>
            <person name="Malandrin L."/>
            <person name="Malas T.B."/>
            <person name="Moussa E."/>
            <person name="Nair M."/>
            <person name="Reid A.J."/>
            <person name="Sanders M."/>
            <person name="Sharma J."/>
            <person name="Tracey A."/>
            <person name="Quail M.A."/>
            <person name="Weir W."/>
            <person name="Wastling J.M."/>
            <person name="Hall N."/>
            <person name="Willadsen P."/>
            <person name="Lingelbach K."/>
            <person name="Shiels B."/>
            <person name="Tait A."/>
            <person name="Berriman M."/>
            <person name="Allred D.R."/>
            <person name="Pain A."/>
        </authorList>
    </citation>
    <scope>NUCLEOTIDE SEQUENCE</scope>
    <source>
        <strain evidence="2">1802A</strain>
    </source>
</reference>
<dbReference type="AlphaFoldDB" id="A0AAD9LJ39"/>
<keyword evidence="3" id="KW-1185">Reference proteome</keyword>
<sequence length="173" mass="18841">MSKLFEITDNNSTPTIVHDAALYRLHVDRLGIHSVANIALHAALLSAVALDLLSIFLVALPFGDSSVYSVLKHLRETADVQLVHHLLAQILFTGILLAVIPLALISKRLLVWRSLQSWNLVGVALQVASAPYIRGCCIFSIVARITLGLCIRAAIADLTFKDAPEEEQLKALS</sequence>
<feature type="transmembrane region" description="Helical" evidence="1">
    <location>
        <begin position="82"/>
        <end position="105"/>
    </location>
</feature>
<evidence type="ECO:0000256" key="1">
    <source>
        <dbReference type="SAM" id="Phobius"/>
    </source>
</evidence>
<name>A0AAD9LJ39_BABDI</name>
<keyword evidence="1" id="KW-0812">Transmembrane</keyword>
<reference evidence="2" key="2">
    <citation type="submission" date="2021-05" db="EMBL/GenBank/DDBJ databases">
        <authorList>
            <person name="Pain A."/>
        </authorList>
    </citation>
    <scope>NUCLEOTIDE SEQUENCE</scope>
    <source>
        <strain evidence="2">1802A</strain>
    </source>
</reference>
<keyword evidence="1" id="KW-0472">Membrane</keyword>
<organism evidence="2 3">
    <name type="scientific">Babesia divergens</name>
    <dbReference type="NCBI Taxonomy" id="32595"/>
    <lineage>
        <taxon>Eukaryota</taxon>
        <taxon>Sar</taxon>
        <taxon>Alveolata</taxon>
        <taxon>Apicomplexa</taxon>
        <taxon>Aconoidasida</taxon>
        <taxon>Piroplasmida</taxon>
        <taxon>Babesiidae</taxon>
        <taxon>Babesia</taxon>
    </lineage>
</organism>
<dbReference type="EMBL" id="JAHBMH010000033">
    <property type="protein sequence ID" value="KAK1937269.1"/>
    <property type="molecule type" value="Genomic_DNA"/>
</dbReference>
<comment type="caution">
    <text evidence="2">The sequence shown here is derived from an EMBL/GenBank/DDBJ whole genome shotgun (WGS) entry which is preliminary data.</text>
</comment>
<protein>
    <submittedName>
        <fullName evidence="2">Uncharacterized protein</fullName>
    </submittedName>
</protein>
<evidence type="ECO:0000313" key="3">
    <source>
        <dbReference type="Proteomes" id="UP001195914"/>
    </source>
</evidence>
<accession>A0AAD9LJ39</accession>
<gene>
    <name evidence="2" type="ORF">X943_000605</name>
</gene>